<dbReference type="OrthoDB" id="9784202at2"/>
<dbReference type="PANTHER" id="PTHR30086">
    <property type="entry name" value="ARGININE EXPORTER PROTEIN ARGO"/>
    <property type="match status" value="1"/>
</dbReference>
<keyword evidence="2" id="KW-1003">Cell membrane</keyword>
<evidence type="ECO:0000256" key="3">
    <source>
        <dbReference type="ARBA" id="ARBA00022692"/>
    </source>
</evidence>
<sequence length="204" mass="22253">MTFELWISFVIASLLIIATPGPVVTLLVTTSISRGKNAAFSMIPGTFLGDLTSMLLSLAGVGALLLASPSLFNILKWLGAAYLVYLGIRLWIEAAANTRAKDKPAVEKSKSALKAFWVTILNPKSFLFYVAFMPQFVSKDEAFLPQILLLGATFLALGIMNDITYTVLADKVVRFLNNQAQKWVHRIGALNLMATGVIIIMLKS</sequence>
<dbReference type="RefSeq" id="WP_111149683.1">
    <property type="nucleotide sequence ID" value="NZ_QKRB01000060.1"/>
</dbReference>
<comment type="caution">
    <text evidence="7">The sequence shown here is derived from an EMBL/GenBank/DDBJ whole genome shotgun (WGS) entry which is preliminary data.</text>
</comment>
<dbReference type="GO" id="GO:0015171">
    <property type="term" value="F:amino acid transmembrane transporter activity"/>
    <property type="evidence" value="ECO:0007669"/>
    <property type="project" value="TreeGrafter"/>
</dbReference>
<feature type="transmembrane region" description="Helical" evidence="6">
    <location>
        <begin position="48"/>
        <end position="68"/>
    </location>
</feature>
<feature type="transmembrane region" description="Helical" evidence="6">
    <location>
        <begin position="6"/>
        <end position="28"/>
    </location>
</feature>
<dbReference type="PIRSF" id="PIRSF006324">
    <property type="entry name" value="LeuE"/>
    <property type="match status" value="1"/>
</dbReference>
<evidence type="ECO:0000256" key="2">
    <source>
        <dbReference type="ARBA" id="ARBA00022475"/>
    </source>
</evidence>
<feature type="transmembrane region" description="Helical" evidence="6">
    <location>
        <begin position="112"/>
        <end position="131"/>
    </location>
</feature>
<reference evidence="7 8" key="1">
    <citation type="submission" date="2018-06" db="EMBL/GenBank/DDBJ databases">
        <title>Paenibacillus imtechensis sp. nov.</title>
        <authorList>
            <person name="Pinnaka A.K."/>
            <person name="Singh H."/>
            <person name="Kaur M."/>
        </authorList>
    </citation>
    <scope>NUCLEOTIDE SEQUENCE [LARGE SCALE GENOMIC DNA]</scope>
    <source>
        <strain evidence="7 8">SMB1</strain>
    </source>
</reference>
<protein>
    <submittedName>
        <fullName evidence="7">LysE family translocator</fullName>
    </submittedName>
</protein>
<evidence type="ECO:0000313" key="8">
    <source>
        <dbReference type="Proteomes" id="UP000249522"/>
    </source>
</evidence>
<name>A0A2W1LMM0_9BACL</name>
<dbReference type="InterPro" id="IPR001123">
    <property type="entry name" value="LeuE-type"/>
</dbReference>
<feature type="transmembrane region" description="Helical" evidence="6">
    <location>
        <begin position="143"/>
        <end position="163"/>
    </location>
</feature>
<dbReference type="GO" id="GO:0005886">
    <property type="term" value="C:plasma membrane"/>
    <property type="evidence" value="ECO:0007669"/>
    <property type="project" value="UniProtKB-SubCell"/>
</dbReference>
<keyword evidence="3 6" id="KW-0812">Transmembrane</keyword>
<keyword evidence="4 6" id="KW-1133">Transmembrane helix</keyword>
<evidence type="ECO:0000256" key="6">
    <source>
        <dbReference type="SAM" id="Phobius"/>
    </source>
</evidence>
<keyword evidence="5 6" id="KW-0472">Membrane</keyword>
<dbReference type="Proteomes" id="UP000249522">
    <property type="component" value="Unassembled WGS sequence"/>
</dbReference>
<keyword evidence="8" id="KW-1185">Reference proteome</keyword>
<feature type="transmembrane region" description="Helical" evidence="6">
    <location>
        <begin position="183"/>
        <end position="202"/>
    </location>
</feature>
<accession>A0A2W1LMM0</accession>
<evidence type="ECO:0000256" key="4">
    <source>
        <dbReference type="ARBA" id="ARBA00022989"/>
    </source>
</evidence>
<evidence type="ECO:0000256" key="5">
    <source>
        <dbReference type="ARBA" id="ARBA00023136"/>
    </source>
</evidence>
<dbReference type="AlphaFoldDB" id="A0A2W1LMM0"/>
<dbReference type="PANTHER" id="PTHR30086:SF20">
    <property type="entry name" value="ARGININE EXPORTER PROTEIN ARGO-RELATED"/>
    <property type="match status" value="1"/>
</dbReference>
<comment type="subcellular location">
    <subcellularLocation>
        <location evidence="1">Cell membrane</location>
        <topology evidence="1">Multi-pass membrane protein</topology>
    </subcellularLocation>
</comment>
<organism evidence="7 8">
    <name type="scientific">Paenibacillus sambharensis</name>
    <dbReference type="NCBI Taxonomy" id="1803190"/>
    <lineage>
        <taxon>Bacteria</taxon>
        <taxon>Bacillati</taxon>
        <taxon>Bacillota</taxon>
        <taxon>Bacilli</taxon>
        <taxon>Bacillales</taxon>
        <taxon>Paenibacillaceae</taxon>
        <taxon>Paenibacillus</taxon>
    </lineage>
</organism>
<dbReference type="EMBL" id="QKRB01000060">
    <property type="protein sequence ID" value="PZD93041.1"/>
    <property type="molecule type" value="Genomic_DNA"/>
</dbReference>
<feature type="transmembrane region" description="Helical" evidence="6">
    <location>
        <begin position="74"/>
        <end position="92"/>
    </location>
</feature>
<dbReference type="Pfam" id="PF01810">
    <property type="entry name" value="LysE"/>
    <property type="match status" value="1"/>
</dbReference>
<gene>
    <name evidence="7" type="ORF">DNH61_24980</name>
</gene>
<evidence type="ECO:0000313" key="7">
    <source>
        <dbReference type="EMBL" id="PZD93041.1"/>
    </source>
</evidence>
<evidence type="ECO:0000256" key="1">
    <source>
        <dbReference type="ARBA" id="ARBA00004651"/>
    </source>
</evidence>
<proteinExistence type="predicted"/>